<dbReference type="Gene3D" id="3.30.360.10">
    <property type="entry name" value="Dihydrodipicolinate Reductase, domain 2"/>
    <property type="match status" value="1"/>
</dbReference>
<sequence>MLRIGVVGCGTIGRGICRAIDEGVVKAELIAVYDRNACDAEKLRGQFSRFSPEFMEIAKMVKHIDLLVECASQEAVHDVVPLALTSHCDVLILSVGALADEGLRNRIEELASENSCKVYLPSGAIAGLDGLKSASIGEIHSVTITTRKPPQGLAGSPFVVMNNIDLDSISDATVLFEGPAKDAVKAFPANVNVAATLSVAGIGFERTLVRVIADPSVTRNIHEITVKGAFGEFSSKVENVPSPANPKTSYLAQLSAIATLKKISSPLQVGT</sequence>
<feature type="domain" description="Aspartate/homoserine dehydrogenase NAD-binding" evidence="8">
    <location>
        <begin position="8"/>
        <end position="121"/>
    </location>
</feature>
<keyword evidence="5 6" id="KW-0520">NAD</keyword>
<dbReference type="EC" id="1.4.1.21" evidence="6"/>
<comment type="miscellaneous">
    <text evidence="6">The iminoaspartate product is unstable in aqueous solution and can decompose to oxaloacetate and ammonia.</text>
</comment>
<dbReference type="Pfam" id="PF01958">
    <property type="entry name" value="Asp_DH_C"/>
    <property type="match status" value="1"/>
</dbReference>
<protein>
    <recommendedName>
        <fullName evidence="6">L-aspartate dehydrogenase</fullName>
        <ecNumber evidence="6">1.4.1.21</ecNumber>
    </recommendedName>
</protein>
<evidence type="ECO:0000259" key="8">
    <source>
        <dbReference type="Pfam" id="PF03447"/>
    </source>
</evidence>
<keyword evidence="4 6" id="KW-0560">Oxidoreductase</keyword>
<dbReference type="GO" id="GO:0016639">
    <property type="term" value="F:oxidoreductase activity, acting on the CH-NH2 group of donors, NAD or NADP as acceptor"/>
    <property type="evidence" value="ECO:0007669"/>
    <property type="project" value="UniProtKB-UniRule"/>
</dbReference>
<comment type="caution">
    <text evidence="9">The sequence shown here is derived from an EMBL/GenBank/DDBJ whole genome shotgun (WGS) entry which is preliminary data.</text>
</comment>
<feature type="active site" evidence="6">
    <location>
        <position position="222"/>
    </location>
</feature>
<evidence type="ECO:0000256" key="3">
    <source>
        <dbReference type="ARBA" id="ARBA00022857"/>
    </source>
</evidence>
<dbReference type="InterPro" id="IPR036291">
    <property type="entry name" value="NAD(P)-bd_dom_sf"/>
</dbReference>
<dbReference type="InterPro" id="IPR022487">
    <property type="entry name" value="Asp_DH_arc"/>
</dbReference>
<dbReference type="InterPro" id="IPR020626">
    <property type="entry name" value="Asp_DH_prok"/>
</dbReference>
<dbReference type="EMBL" id="JTEO01000002">
    <property type="protein sequence ID" value="MCQ6961937.1"/>
    <property type="molecule type" value="Genomic_DNA"/>
</dbReference>
<proteinExistence type="inferred from homology"/>
<comment type="function">
    <text evidence="6">Specifically catalyzes the NAD or NADP-dependent dehydrogenation of L-aspartate to iminoaspartate.</text>
</comment>
<feature type="domain" description="Aspartate dehydrogenase" evidence="7">
    <location>
        <begin position="170"/>
        <end position="257"/>
    </location>
</feature>
<dbReference type="NCBIfam" id="NF009828">
    <property type="entry name" value="PRK13303.1-3"/>
    <property type="match status" value="1"/>
</dbReference>
<feature type="binding site" evidence="6">
    <location>
        <position position="124"/>
    </location>
    <ligand>
        <name>NAD(+)</name>
        <dbReference type="ChEBI" id="CHEBI:57540"/>
    </ligand>
</feature>
<keyword evidence="2 6" id="KW-0662">Pyridine nucleotide biosynthesis</keyword>
<comment type="catalytic activity">
    <reaction evidence="6">
        <text>L-aspartate + NADP(+) + H2O = oxaloacetate + NH4(+) + NADPH + H(+)</text>
        <dbReference type="Rhea" id="RHEA:11784"/>
        <dbReference type="ChEBI" id="CHEBI:15377"/>
        <dbReference type="ChEBI" id="CHEBI:15378"/>
        <dbReference type="ChEBI" id="CHEBI:16452"/>
        <dbReference type="ChEBI" id="CHEBI:28938"/>
        <dbReference type="ChEBI" id="CHEBI:29991"/>
        <dbReference type="ChEBI" id="CHEBI:57783"/>
        <dbReference type="ChEBI" id="CHEBI:58349"/>
        <dbReference type="EC" id="1.4.1.21"/>
    </reaction>
</comment>
<dbReference type="SUPFAM" id="SSF51735">
    <property type="entry name" value="NAD(P)-binding Rossmann-fold domains"/>
    <property type="match status" value="1"/>
</dbReference>
<dbReference type="AlphaFoldDB" id="A0AAE3H7T4"/>
<evidence type="ECO:0000256" key="4">
    <source>
        <dbReference type="ARBA" id="ARBA00023002"/>
    </source>
</evidence>
<name>A0AAE3H7T4_9EURY</name>
<evidence type="ECO:0000256" key="2">
    <source>
        <dbReference type="ARBA" id="ARBA00022642"/>
    </source>
</evidence>
<keyword evidence="3 6" id="KW-0521">NADP</keyword>
<feature type="binding site" evidence="6">
    <location>
        <position position="192"/>
    </location>
    <ligand>
        <name>NAD(+)</name>
        <dbReference type="ChEBI" id="CHEBI:57540"/>
    </ligand>
</feature>
<dbReference type="HAMAP" id="MF_01265">
    <property type="entry name" value="NadX"/>
    <property type="match status" value="1"/>
</dbReference>
<keyword evidence="10" id="KW-1185">Reference proteome</keyword>
<evidence type="ECO:0000256" key="6">
    <source>
        <dbReference type="HAMAP-Rule" id="MF_01265"/>
    </source>
</evidence>
<dbReference type="InterPro" id="IPR011182">
    <property type="entry name" value="L-Asp_DH"/>
</dbReference>
<dbReference type="Gene3D" id="3.40.50.720">
    <property type="entry name" value="NAD(P)-binding Rossmann-like Domain"/>
    <property type="match status" value="1"/>
</dbReference>
<dbReference type="InterPro" id="IPR005106">
    <property type="entry name" value="Asp/hSer_DH_NAD-bd"/>
</dbReference>
<dbReference type="PANTHER" id="PTHR31873:SF6">
    <property type="entry name" value="ASPARTATE DEHYDROGENASE DOMAIN-CONTAINING PROTEIN"/>
    <property type="match status" value="1"/>
</dbReference>
<dbReference type="Pfam" id="PF03447">
    <property type="entry name" value="NAD_binding_3"/>
    <property type="match status" value="1"/>
</dbReference>
<evidence type="ECO:0000256" key="5">
    <source>
        <dbReference type="ARBA" id="ARBA00023027"/>
    </source>
</evidence>
<dbReference type="Proteomes" id="UP001206983">
    <property type="component" value="Unassembled WGS sequence"/>
</dbReference>
<dbReference type="NCBIfam" id="NF009829">
    <property type="entry name" value="PRK13303.1-4"/>
    <property type="match status" value="1"/>
</dbReference>
<dbReference type="SUPFAM" id="SSF55347">
    <property type="entry name" value="Glyceraldehyde-3-phosphate dehydrogenase-like, C-terminal domain"/>
    <property type="match status" value="1"/>
</dbReference>
<dbReference type="GO" id="GO:0009435">
    <property type="term" value="P:NAD+ biosynthetic process"/>
    <property type="evidence" value="ECO:0007669"/>
    <property type="project" value="UniProtKB-UniRule"/>
</dbReference>
<dbReference type="InterPro" id="IPR002811">
    <property type="entry name" value="Asp_DH"/>
</dbReference>
<comment type="catalytic activity">
    <reaction evidence="6">
        <text>L-aspartate + NAD(+) + H2O = oxaloacetate + NH4(+) + NADH + H(+)</text>
        <dbReference type="Rhea" id="RHEA:11788"/>
        <dbReference type="ChEBI" id="CHEBI:15377"/>
        <dbReference type="ChEBI" id="CHEBI:15378"/>
        <dbReference type="ChEBI" id="CHEBI:16452"/>
        <dbReference type="ChEBI" id="CHEBI:28938"/>
        <dbReference type="ChEBI" id="CHEBI:29991"/>
        <dbReference type="ChEBI" id="CHEBI:57540"/>
        <dbReference type="ChEBI" id="CHEBI:57945"/>
        <dbReference type="EC" id="1.4.1.21"/>
    </reaction>
</comment>
<dbReference type="RefSeq" id="WP_256621675.1">
    <property type="nucleotide sequence ID" value="NZ_JTEO01000002.1"/>
</dbReference>
<evidence type="ECO:0000313" key="10">
    <source>
        <dbReference type="Proteomes" id="UP001206983"/>
    </source>
</evidence>
<organism evidence="9 10">
    <name type="scientific">Methanolobus chelungpuianus</name>
    <dbReference type="NCBI Taxonomy" id="502115"/>
    <lineage>
        <taxon>Archaea</taxon>
        <taxon>Methanobacteriati</taxon>
        <taxon>Methanobacteriota</taxon>
        <taxon>Stenosarchaea group</taxon>
        <taxon>Methanomicrobia</taxon>
        <taxon>Methanosarcinales</taxon>
        <taxon>Methanosarcinaceae</taxon>
        <taxon>Methanolobus</taxon>
    </lineage>
</organism>
<dbReference type="PANTHER" id="PTHR31873">
    <property type="entry name" value="L-ASPARTATE DEHYDROGENASE-RELATED"/>
    <property type="match status" value="1"/>
</dbReference>
<comment type="similarity">
    <text evidence="1 6">Belongs to the L-aspartate dehydrogenase family.</text>
</comment>
<dbReference type="GO" id="GO:0051287">
    <property type="term" value="F:NAD binding"/>
    <property type="evidence" value="ECO:0007669"/>
    <property type="project" value="UniProtKB-UniRule"/>
</dbReference>
<evidence type="ECO:0000259" key="7">
    <source>
        <dbReference type="Pfam" id="PF01958"/>
    </source>
</evidence>
<gene>
    <name evidence="6" type="primary">nadX</name>
    <name evidence="9" type="ORF">PV02_01790</name>
</gene>
<dbReference type="GO" id="GO:0033735">
    <property type="term" value="F:aspartate dehydrogenase [NAD(P)+] activity"/>
    <property type="evidence" value="ECO:0007669"/>
    <property type="project" value="UniProtKB-EC"/>
</dbReference>
<reference evidence="9 10" key="1">
    <citation type="journal article" date="2011" name="Appl. Environ. Microbiol.">
        <title>Methanogenic archaea isolated from Taiwan's Chelungpu fault.</title>
        <authorList>
            <person name="Wu S.Y."/>
            <person name="Lai M.C."/>
        </authorList>
    </citation>
    <scope>NUCLEOTIDE SEQUENCE [LARGE SCALE GENOMIC DNA]</scope>
    <source>
        <strain evidence="9 10">St545Mb</strain>
    </source>
</reference>
<dbReference type="PIRSF" id="PIRSF005227">
    <property type="entry name" value="Asp_dh_NAD_syn"/>
    <property type="match status" value="1"/>
</dbReference>
<dbReference type="NCBIfam" id="TIGR03855">
    <property type="entry name" value="NAD_NadX"/>
    <property type="match status" value="1"/>
</dbReference>
<comment type="pathway">
    <text evidence="6">Cofactor biosynthesis; NAD(+) biosynthesis; iminoaspartate from L-aspartate (dehydrogenase route): step 1/1.</text>
</comment>
<evidence type="ECO:0000313" key="9">
    <source>
        <dbReference type="EMBL" id="MCQ6961937.1"/>
    </source>
</evidence>
<dbReference type="NCBIfam" id="NF009830">
    <property type="entry name" value="PRK13304.1"/>
    <property type="match status" value="1"/>
</dbReference>
<dbReference type="GO" id="GO:0050661">
    <property type="term" value="F:NADP binding"/>
    <property type="evidence" value="ECO:0007669"/>
    <property type="project" value="UniProtKB-UniRule"/>
</dbReference>
<accession>A0AAE3H7T4</accession>
<evidence type="ECO:0000256" key="1">
    <source>
        <dbReference type="ARBA" id="ARBA00008331"/>
    </source>
</evidence>